<proteinExistence type="predicted"/>
<reference evidence="2 3" key="1">
    <citation type="submission" date="2024-09" db="EMBL/GenBank/DDBJ databases">
        <authorList>
            <person name="Sun Q."/>
            <person name="Mori K."/>
        </authorList>
    </citation>
    <scope>NUCLEOTIDE SEQUENCE [LARGE SCALE GENOMIC DNA]</scope>
    <source>
        <strain evidence="2 3">KCTC 23279</strain>
    </source>
</reference>
<gene>
    <name evidence="2" type="ORF">ACFFJ6_19250</name>
</gene>
<dbReference type="EMBL" id="JBHLWM010000008">
    <property type="protein sequence ID" value="MFC0242639.1"/>
    <property type="molecule type" value="Genomic_DNA"/>
</dbReference>
<organism evidence="2 3">
    <name type="scientific">Rhodopseudomonas telluris</name>
    <dbReference type="NCBI Taxonomy" id="644215"/>
    <lineage>
        <taxon>Bacteria</taxon>
        <taxon>Pseudomonadati</taxon>
        <taxon>Pseudomonadota</taxon>
        <taxon>Alphaproteobacteria</taxon>
        <taxon>Hyphomicrobiales</taxon>
        <taxon>Nitrobacteraceae</taxon>
        <taxon>Rhodopseudomonas</taxon>
    </lineage>
</organism>
<feature type="region of interest" description="Disordered" evidence="1">
    <location>
        <begin position="1"/>
        <end position="31"/>
    </location>
</feature>
<comment type="caution">
    <text evidence="2">The sequence shown here is derived from an EMBL/GenBank/DDBJ whole genome shotgun (WGS) entry which is preliminary data.</text>
</comment>
<evidence type="ECO:0000313" key="2">
    <source>
        <dbReference type="EMBL" id="MFC0242639.1"/>
    </source>
</evidence>
<evidence type="ECO:0000256" key="1">
    <source>
        <dbReference type="SAM" id="MobiDB-lite"/>
    </source>
</evidence>
<protein>
    <submittedName>
        <fullName evidence="2">Uncharacterized protein</fullName>
    </submittedName>
</protein>
<sequence length="107" mass="12533">MRNSNSRRLNHQADYQRAYRRQQKASRKPSRDDVARLALYLVISEGLKDGQERKLAAWCDVVTTGLVDQGFDRDATRNRLDELIERYADGWDFQRKPHLMHAFGPSQ</sequence>
<evidence type="ECO:0000313" key="3">
    <source>
        <dbReference type="Proteomes" id="UP001589775"/>
    </source>
</evidence>
<feature type="compositionally biased region" description="Basic residues" evidence="1">
    <location>
        <begin position="18"/>
        <end position="28"/>
    </location>
</feature>
<keyword evidence="3" id="KW-1185">Reference proteome</keyword>
<dbReference type="Proteomes" id="UP001589775">
    <property type="component" value="Unassembled WGS sequence"/>
</dbReference>
<dbReference type="RefSeq" id="WP_378390810.1">
    <property type="nucleotide sequence ID" value="NZ_JBHLWM010000008.1"/>
</dbReference>
<name>A0ABV6EWM8_9BRAD</name>
<accession>A0ABV6EWM8</accession>